<keyword evidence="2" id="KW-1185">Reference proteome</keyword>
<evidence type="ECO:0000313" key="2">
    <source>
        <dbReference type="Proteomes" id="UP001172102"/>
    </source>
</evidence>
<dbReference type="Proteomes" id="UP001172102">
    <property type="component" value="Unassembled WGS sequence"/>
</dbReference>
<organism evidence="1 2">
    <name type="scientific">Lasiosphaeris hirsuta</name>
    <dbReference type="NCBI Taxonomy" id="260670"/>
    <lineage>
        <taxon>Eukaryota</taxon>
        <taxon>Fungi</taxon>
        <taxon>Dikarya</taxon>
        <taxon>Ascomycota</taxon>
        <taxon>Pezizomycotina</taxon>
        <taxon>Sordariomycetes</taxon>
        <taxon>Sordariomycetidae</taxon>
        <taxon>Sordariales</taxon>
        <taxon>Lasiosphaeriaceae</taxon>
        <taxon>Lasiosphaeris</taxon>
    </lineage>
</organism>
<proteinExistence type="predicted"/>
<dbReference type="EMBL" id="JAUKUA010000001">
    <property type="protein sequence ID" value="KAK0729620.1"/>
    <property type="molecule type" value="Genomic_DNA"/>
</dbReference>
<accession>A0AA40E7B0</accession>
<sequence>MTTVAAVLVVAYCCLATVRFPSIIRLGKSDPGVSVAESVGRWLSTTQPFELHVGSISILMRGQELPVRLNGSELQLENRTGKHKGI</sequence>
<protein>
    <submittedName>
        <fullName evidence="1">Uncharacterized protein</fullName>
    </submittedName>
</protein>
<reference evidence="1" key="1">
    <citation type="submission" date="2023-06" db="EMBL/GenBank/DDBJ databases">
        <title>Genome-scale phylogeny and comparative genomics of the fungal order Sordariales.</title>
        <authorList>
            <consortium name="Lawrence Berkeley National Laboratory"/>
            <person name="Hensen N."/>
            <person name="Bonometti L."/>
            <person name="Westerberg I."/>
            <person name="Brannstrom I.O."/>
            <person name="Guillou S."/>
            <person name="Cros-Aarteil S."/>
            <person name="Calhoun S."/>
            <person name="Haridas S."/>
            <person name="Kuo A."/>
            <person name="Mondo S."/>
            <person name="Pangilinan J."/>
            <person name="Riley R."/>
            <person name="Labutti K."/>
            <person name="Andreopoulos B."/>
            <person name="Lipzen A."/>
            <person name="Chen C."/>
            <person name="Yanf M."/>
            <person name="Daum C."/>
            <person name="Ng V."/>
            <person name="Clum A."/>
            <person name="Steindorff A."/>
            <person name="Ohm R."/>
            <person name="Martin F."/>
            <person name="Silar P."/>
            <person name="Natvig D."/>
            <person name="Lalanne C."/>
            <person name="Gautier V."/>
            <person name="Ament-Velasquez S.L."/>
            <person name="Kruys A."/>
            <person name="Hutchinson M.I."/>
            <person name="Powell A.J."/>
            <person name="Barry K."/>
            <person name="Miller A.N."/>
            <person name="Grigoriev I.V."/>
            <person name="Debuchy R."/>
            <person name="Gladieux P."/>
            <person name="Thoren M.H."/>
            <person name="Johannesson H."/>
        </authorList>
    </citation>
    <scope>NUCLEOTIDE SEQUENCE</scope>
    <source>
        <strain evidence="1">SMH4607-1</strain>
    </source>
</reference>
<comment type="caution">
    <text evidence="1">The sequence shown here is derived from an EMBL/GenBank/DDBJ whole genome shotgun (WGS) entry which is preliminary data.</text>
</comment>
<gene>
    <name evidence="1" type="ORF">B0H67DRAFT_559242</name>
</gene>
<evidence type="ECO:0000313" key="1">
    <source>
        <dbReference type="EMBL" id="KAK0729620.1"/>
    </source>
</evidence>
<name>A0AA40E7B0_9PEZI</name>
<dbReference type="AlphaFoldDB" id="A0AA40E7B0"/>